<gene>
    <name evidence="5" type="ORF">PHPALM_296</name>
</gene>
<dbReference type="InterPro" id="IPR001584">
    <property type="entry name" value="Integrase_cat-core"/>
</dbReference>
<dbReference type="SUPFAM" id="SSF53098">
    <property type="entry name" value="Ribonuclease H-like"/>
    <property type="match status" value="1"/>
</dbReference>
<dbReference type="GO" id="GO:0016787">
    <property type="term" value="F:hydrolase activity"/>
    <property type="evidence" value="ECO:0007669"/>
    <property type="project" value="UniProtKB-KW"/>
</dbReference>
<proteinExistence type="predicted"/>
<dbReference type="GO" id="GO:0046872">
    <property type="term" value="F:metal ion binding"/>
    <property type="evidence" value="ECO:0007669"/>
    <property type="project" value="UniProtKB-KW"/>
</dbReference>
<dbReference type="OrthoDB" id="125827at2759"/>
<dbReference type="PANTHER" id="PTHR42648">
    <property type="entry name" value="TRANSPOSASE, PUTATIVE-RELATED"/>
    <property type="match status" value="1"/>
</dbReference>
<dbReference type="Gene3D" id="3.30.420.10">
    <property type="entry name" value="Ribonuclease H-like superfamily/Ribonuclease H"/>
    <property type="match status" value="1"/>
</dbReference>
<evidence type="ECO:0000313" key="5">
    <source>
        <dbReference type="EMBL" id="POM81700.1"/>
    </source>
</evidence>
<dbReference type="InterPro" id="IPR013103">
    <property type="entry name" value="RVT_2"/>
</dbReference>
<keyword evidence="6" id="KW-1185">Reference proteome</keyword>
<reference evidence="5 6" key="1">
    <citation type="journal article" date="2017" name="Genome Biol. Evol.">
        <title>Phytophthora megakarya and P. palmivora, closely related causal agents of cacao black pod rot, underwent increases in genome sizes and gene numbers by different mechanisms.</title>
        <authorList>
            <person name="Ali S.S."/>
            <person name="Shao J."/>
            <person name="Lary D.J."/>
            <person name="Kronmiller B."/>
            <person name="Shen D."/>
            <person name="Strem M.D."/>
            <person name="Amoako-Attah I."/>
            <person name="Akrofi A.Y."/>
            <person name="Begoude B.A."/>
            <person name="Ten Hoopen G.M."/>
            <person name="Coulibaly K."/>
            <person name="Kebe B.I."/>
            <person name="Melnick R.L."/>
            <person name="Guiltinan M.J."/>
            <person name="Tyler B.M."/>
            <person name="Meinhardt L.W."/>
            <person name="Bailey B.A."/>
        </authorList>
    </citation>
    <scope>NUCLEOTIDE SEQUENCE [LARGE SCALE GENOMIC DNA]</scope>
    <source>
        <strain evidence="6">sbr112.9</strain>
    </source>
</reference>
<organism evidence="5 6">
    <name type="scientific">Phytophthora palmivora</name>
    <dbReference type="NCBI Taxonomy" id="4796"/>
    <lineage>
        <taxon>Eukaryota</taxon>
        <taxon>Sar</taxon>
        <taxon>Stramenopiles</taxon>
        <taxon>Oomycota</taxon>
        <taxon>Peronosporomycetes</taxon>
        <taxon>Peronosporales</taxon>
        <taxon>Peronosporaceae</taxon>
        <taxon>Phytophthora</taxon>
    </lineage>
</organism>
<keyword evidence="1" id="KW-0479">Metal-binding</keyword>
<dbReference type="PROSITE" id="PS50994">
    <property type="entry name" value="INTEGRASE"/>
    <property type="match status" value="1"/>
</dbReference>
<dbReference type="AlphaFoldDB" id="A0A2P4YV75"/>
<name>A0A2P4YV75_9STRA</name>
<dbReference type="InterPro" id="IPR043502">
    <property type="entry name" value="DNA/RNA_pol_sf"/>
</dbReference>
<sequence>MWHRRLGHVNYETLQRMAKSGAVNGIRVATGAKPKMCTVCALTKATRQPVPKAKSSPDKFADGICHVDLAGPIAASINGNRYFMVAVWRDYVQTYALKHKNDATNMTKRFLAMLERQAEVPATAIKVLRTDGGTEFLNKDFRKLAHDQGILLQHTTPYTSFQNGVAERSIRTVTETAAAMLVDSGLPHRLWEYALQHATYVRNRIPRQDATITPHERIFGRRPDVSTLPIFGQAVVARVPDQLRRKLKRFLNTRGQLGAFIGCAEDIKGFYVYAKGSQRSIFASRDVTVVDRMLFEVDPDVEDDDVNNEEPTINSSDDDGEETAKSQDDREGAFPSELAAVRRSQRIARRTIAEAQAFVVLGEIIKEPLNLAEAKRSPEWAQWKQAIDDEVKSLFENGTFEWVDAPDDKQQWIVHFVETYAPVAGLVTVRIFFVLVVYFQLCVRQGDVPAAYVKADLLEEIYMKPVPGYAKVSDRGKVWRLRKALYGLRQAGRQWNREINNFLVDYGLTPTRGDQCLYFAYMNGSLLLVCVYVDDILIAHKHEDQCLRLMTALSRRYQVKDLGKPHQFLGMKVDRVADDTVLLSQGSYIEEVLHRFAMDATRPTQLPMVANTRLDFTDDGPTDEERRYIARMPYRQAVGALLYLARVTRPDILFTVGQLARHAAAPRKTAWDAVKYLLRHLRATTGMKMKFQPTSDDIVVATDADWANDRADRKSVSGSVVYLFGCPVAWASKKQTIVAKSSTAAEYIAADIGIEDALMVQAIANEVLQKELPLRLIMDSQPAIKRLQRSGHSETQKTVDVKYHAVKDLIHKGELTADYTPTGEMPADLLTKALARTEFRRKRAMCCLVDTTG</sequence>
<feature type="compositionally biased region" description="Basic and acidic residues" evidence="3">
    <location>
        <begin position="322"/>
        <end position="332"/>
    </location>
</feature>
<protein>
    <submittedName>
        <fullName evidence="5">Integrase catalytic core protein</fullName>
    </submittedName>
</protein>
<dbReference type="EMBL" id="NCKW01000030">
    <property type="protein sequence ID" value="POM81700.1"/>
    <property type="molecule type" value="Genomic_DNA"/>
</dbReference>
<dbReference type="SUPFAM" id="SSF56672">
    <property type="entry name" value="DNA/RNA polymerases"/>
    <property type="match status" value="1"/>
</dbReference>
<accession>A0A2P4YV75</accession>
<dbReference type="GO" id="GO:0003676">
    <property type="term" value="F:nucleic acid binding"/>
    <property type="evidence" value="ECO:0007669"/>
    <property type="project" value="InterPro"/>
</dbReference>
<keyword evidence="2" id="KW-0378">Hydrolase</keyword>
<dbReference type="CDD" id="cd09272">
    <property type="entry name" value="RNase_HI_RT_Ty1"/>
    <property type="match status" value="1"/>
</dbReference>
<dbReference type="InterPro" id="IPR025724">
    <property type="entry name" value="GAG-pre-integrase_dom"/>
</dbReference>
<dbReference type="PANTHER" id="PTHR42648:SF28">
    <property type="entry name" value="TRANSPOSON-ENCODED PROTEIN WITH RIBONUCLEASE H-LIKE AND RETROVIRUS ZINC FINGER-LIKE DOMAINS"/>
    <property type="match status" value="1"/>
</dbReference>
<evidence type="ECO:0000256" key="2">
    <source>
        <dbReference type="ARBA" id="ARBA00022801"/>
    </source>
</evidence>
<dbReference type="InterPro" id="IPR036397">
    <property type="entry name" value="RNaseH_sf"/>
</dbReference>
<dbReference type="InterPro" id="IPR012337">
    <property type="entry name" value="RNaseH-like_sf"/>
</dbReference>
<dbReference type="Pfam" id="PF07727">
    <property type="entry name" value="RVT_2"/>
    <property type="match status" value="1"/>
</dbReference>
<evidence type="ECO:0000256" key="3">
    <source>
        <dbReference type="SAM" id="MobiDB-lite"/>
    </source>
</evidence>
<feature type="domain" description="Integrase catalytic" evidence="4">
    <location>
        <begin position="53"/>
        <end position="222"/>
    </location>
</feature>
<evidence type="ECO:0000256" key="1">
    <source>
        <dbReference type="ARBA" id="ARBA00022723"/>
    </source>
</evidence>
<feature type="region of interest" description="Disordered" evidence="3">
    <location>
        <begin position="300"/>
        <end position="332"/>
    </location>
</feature>
<dbReference type="InterPro" id="IPR039537">
    <property type="entry name" value="Retrotran_Ty1/copia-like"/>
</dbReference>
<dbReference type="Pfam" id="PF13976">
    <property type="entry name" value="gag_pre-integrs"/>
    <property type="match status" value="1"/>
</dbReference>
<comment type="caution">
    <text evidence="5">The sequence shown here is derived from an EMBL/GenBank/DDBJ whole genome shotgun (WGS) entry which is preliminary data.</text>
</comment>
<evidence type="ECO:0000259" key="4">
    <source>
        <dbReference type="PROSITE" id="PS50994"/>
    </source>
</evidence>
<evidence type="ECO:0000313" key="6">
    <source>
        <dbReference type="Proteomes" id="UP000237271"/>
    </source>
</evidence>
<dbReference type="GO" id="GO:0015074">
    <property type="term" value="P:DNA integration"/>
    <property type="evidence" value="ECO:0007669"/>
    <property type="project" value="InterPro"/>
</dbReference>
<dbReference type="Proteomes" id="UP000237271">
    <property type="component" value="Unassembled WGS sequence"/>
</dbReference>